<feature type="domain" description="Amidohydrolase-related" evidence="2">
    <location>
        <begin position="56"/>
        <end position="387"/>
    </location>
</feature>
<proteinExistence type="predicted"/>
<dbReference type="InterPro" id="IPR011059">
    <property type="entry name" value="Metal-dep_hydrolase_composite"/>
</dbReference>
<dbReference type="RefSeq" id="WP_331217090.1">
    <property type="nucleotide sequence ID" value="NZ_JAZGQK010000024.1"/>
</dbReference>
<evidence type="ECO:0000313" key="4">
    <source>
        <dbReference type="Proteomes" id="UP001332243"/>
    </source>
</evidence>
<accession>A0ABU7RZU9</accession>
<organism evidence="3 4">
    <name type="scientific">Plantactinospora sonchi</name>
    <dbReference type="NCBI Taxonomy" id="1544735"/>
    <lineage>
        <taxon>Bacteria</taxon>
        <taxon>Bacillati</taxon>
        <taxon>Actinomycetota</taxon>
        <taxon>Actinomycetes</taxon>
        <taxon>Micromonosporales</taxon>
        <taxon>Micromonosporaceae</taxon>
        <taxon>Plantactinospora</taxon>
    </lineage>
</organism>
<dbReference type="InterPro" id="IPR032466">
    <property type="entry name" value="Metal_Hydrolase"/>
</dbReference>
<dbReference type="EC" id="3.5.4.32" evidence="3"/>
<dbReference type="Gene3D" id="3.20.20.140">
    <property type="entry name" value="Metal-dependent hydrolases"/>
    <property type="match status" value="1"/>
</dbReference>
<name>A0ABU7RZU9_9ACTN</name>
<protein>
    <submittedName>
        <fullName evidence="3">8-oxoguanine deaminase</fullName>
        <ecNumber evidence="3">3.5.4.32</ecNumber>
    </submittedName>
</protein>
<dbReference type="PANTHER" id="PTHR43794:SF11">
    <property type="entry name" value="AMIDOHYDROLASE-RELATED DOMAIN-CONTAINING PROTEIN"/>
    <property type="match status" value="1"/>
</dbReference>
<dbReference type="SUPFAM" id="SSF51556">
    <property type="entry name" value="Metallo-dependent hydrolases"/>
    <property type="match status" value="1"/>
</dbReference>
<dbReference type="SUPFAM" id="SSF51338">
    <property type="entry name" value="Composite domain of metallo-dependent hydrolases"/>
    <property type="match status" value="1"/>
</dbReference>
<dbReference type="Gene3D" id="2.30.40.10">
    <property type="entry name" value="Urease, subunit C, domain 1"/>
    <property type="match status" value="1"/>
</dbReference>
<comment type="caution">
    <text evidence="3">The sequence shown here is derived from an EMBL/GenBank/DDBJ whole genome shotgun (WGS) entry which is preliminary data.</text>
</comment>
<dbReference type="PANTHER" id="PTHR43794">
    <property type="entry name" value="AMINOHYDROLASE SSNA-RELATED"/>
    <property type="match status" value="1"/>
</dbReference>
<dbReference type="InterPro" id="IPR006680">
    <property type="entry name" value="Amidohydro-rel"/>
</dbReference>
<evidence type="ECO:0000256" key="1">
    <source>
        <dbReference type="ARBA" id="ARBA00022801"/>
    </source>
</evidence>
<sequence>MIVIENCAVATVDAAGTEYADGHLVVDAGRIVAVGPGHAGRRHRSVRRVDGTGCLATPGLVNTHHHLYQWATRGLAQDDGLFDWLRTLYPIWAALDAEVVAATTAAGLGWLALHGCTTSTDHHYIHPRGAGDLMAAQVGAAAEVGLRFHPCRGSMDLGAAQGGLPPDGIVEETEAALVATEEAIDRFHDPADDAMVRVAVAPCSPFSVSGKLMTEAAALARRRSVRLHTHLAETVDEEEYCQRTHGCTPVEYAERLGWLGPDVWLAHAVHLDDTALDRLAATGTAVAHCPSSNARLGAGTARVRDLLDRGVPVGLGVDGPASQEANQLGPELRQALYTARLRGGPAALTAREALALGTIGGARCLGRADQIGSLEVGKLADVALWRLDGLGHAGIADPVAALVLGPPAPLELLLVGGEPVVTDGALRTVDEHELVRRTRRAHRALTRKVRR</sequence>
<dbReference type="InterPro" id="IPR050287">
    <property type="entry name" value="MTA/SAH_deaminase"/>
</dbReference>
<dbReference type="NCBIfam" id="NF006055">
    <property type="entry name" value="PRK08203.1"/>
    <property type="match status" value="1"/>
</dbReference>
<evidence type="ECO:0000259" key="2">
    <source>
        <dbReference type="Pfam" id="PF01979"/>
    </source>
</evidence>
<gene>
    <name evidence="3" type="ORF">V1633_26365</name>
</gene>
<dbReference type="EMBL" id="JAZGQK010000024">
    <property type="protein sequence ID" value="MEE6262015.1"/>
    <property type="molecule type" value="Genomic_DNA"/>
</dbReference>
<reference evidence="3 4" key="1">
    <citation type="submission" date="2024-01" db="EMBL/GenBank/DDBJ databases">
        <title>Genome insights into Plantactinospora sonchi sp. nov.</title>
        <authorList>
            <person name="Wang L."/>
        </authorList>
    </citation>
    <scope>NUCLEOTIDE SEQUENCE [LARGE SCALE GENOMIC DNA]</scope>
    <source>
        <strain evidence="3 4">NEAU-QY2</strain>
    </source>
</reference>
<keyword evidence="4" id="KW-1185">Reference proteome</keyword>
<dbReference type="Pfam" id="PF01979">
    <property type="entry name" value="Amidohydro_1"/>
    <property type="match status" value="1"/>
</dbReference>
<dbReference type="GO" id="GO:0102127">
    <property type="term" value="F:8-oxoguanine deaminase activity"/>
    <property type="evidence" value="ECO:0007669"/>
    <property type="project" value="UniProtKB-EC"/>
</dbReference>
<keyword evidence="1 3" id="KW-0378">Hydrolase</keyword>
<dbReference type="Proteomes" id="UP001332243">
    <property type="component" value="Unassembled WGS sequence"/>
</dbReference>
<evidence type="ECO:0000313" key="3">
    <source>
        <dbReference type="EMBL" id="MEE6262015.1"/>
    </source>
</evidence>
<dbReference type="CDD" id="cd01298">
    <property type="entry name" value="ATZ_TRZ_like"/>
    <property type="match status" value="1"/>
</dbReference>